<reference evidence="1 2" key="1">
    <citation type="submission" date="2015-08" db="EMBL/GenBank/DDBJ databases">
        <title>Next Generation Sequencing and Analysis of the Genome of Puccinia sorghi L Schw, the Causal Agent of Maize Common Rust.</title>
        <authorList>
            <person name="Rochi L."/>
            <person name="Burguener G."/>
            <person name="Darino M."/>
            <person name="Turjanski A."/>
            <person name="Kreff E."/>
            <person name="Dieguez M.J."/>
            <person name="Sacco F."/>
        </authorList>
    </citation>
    <scope>NUCLEOTIDE SEQUENCE [LARGE SCALE GENOMIC DNA]</scope>
    <source>
        <strain evidence="1 2">RO10H11247</strain>
    </source>
</reference>
<sequence length="128" mass="14253">QFSEQQATYINLIGPYTPNFLVAIGMLSQSLYYQVSFLITFSSFLPDECAQFPLDQCPPSGFVGCADNNDGPTATLRIDMEYFLEYVLVTSFDGEFPRPVLVMYNARVHHGGRITQIPVETTPALDGD</sequence>
<dbReference type="Proteomes" id="UP000037035">
    <property type="component" value="Unassembled WGS sequence"/>
</dbReference>
<dbReference type="AlphaFoldDB" id="A0A0L6UJH5"/>
<keyword evidence="2" id="KW-1185">Reference proteome</keyword>
<feature type="non-terminal residue" evidence="1">
    <location>
        <position position="1"/>
    </location>
</feature>
<organism evidence="1 2">
    <name type="scientific">Puccinia sorghi</name>
    <dbReference type="NCBI Taxonomy" id="27349"/>
    <lineage>
        <taxon>Eukaryota</taxon>
        <taxon>Fungi</taxon>
        <taxon>Dikarya</taxon>
        <taxon>Basidiomycota</taxon>
        <taxon>Pucciniomycotina</taxon>
        <taxon>Pucciniomycetes</taxon>
        <taxon>Pucciniales</taxon>
        <taxon>Pucciniaceae</taxon>
        <taxon>Puccinia</taxon>
    </lineage>
</organism>
<dbReference type="VEuPathDB" id="FungiDB:VP01_5686g2"/>
<protein>
    <submittedName>
        <fullName evidence="1">Uncharacterized protein</fullName>
    </submittedName>
</protein>
<proteinExistence type="predicted"/>
<gene>
    <name evidence="1" type="ORF">VP01_5686g2</name>
</gene>
<evidence type="ECO:0000313" key="2">
    <source>
        <dbReference type="Proteomes" id="UP000037035"/>
    </source>
</evidence>
<evidence type="ECO:0000313" key="1">
    <source>
        <dbReference type="EMBL" id="KNZ48417.1"/>
    </source>
</evidence>
<dbReference type="EMBL" id="LAVV01010925">
    <property type="protein sequence ID" value="KNZ48417.1"/>
    <property type="molecule type" value="Genomic_DNA"/>
</dbReference>
<accession>A0A0L6UJH5</accession>
<comment type="caution">
    <text evidence="1">The sequence shown here is derived from an EMBL/GenBank/DDBJ whole genome shotgun (WGS) entry which is preliminary data.</text>
</comment>
<name>A0A0L6UJH5_9BASI</name>